<feature type="transmembrane region" description="Helical" evidence="1">
    <location>
        <begin position="67"/>
        <end position="87"/>
    </location>
</feature>
<name>A0A2G4REJ6_9PROT</name>
<keyword evidence="1" id="KW-0472">Membrane</keyword>
<evidence type="ECO:0000313" key="3">
    <source>
        <dbReference type="Proteomes" id="UP000228751"/>
    </source>
</evidence>
<feature type="transmembrane region" description="Helical" evidence="1">
    <location>
        <begin position="33"/>
        <end position="55"/>
    </location>
</feature>
<dbReference type="OrthoDB" id="7223257at2"/>
<reference evidence="2 3" key="1">
    <citation type="submission" date="2017-10" db="EMBL/GenBank/DDBJ databases">
        <title>Genomic analysis of the genus Acetobacter.</title>
        <authorList>
            <person name="Kim K.H."/>
            <person name="Chun B.H."/>
            <person name="Son A.R."/>
            <person name="Jeon C.O."/>
        </authorList>
    </citation>
    <scope>NUCLEOTIDE SEQUENCE [LARGE SCALE GENOMIC DNA]</scope>
    <source>
        <strain evidence="2 3">LHT 2458</strain>
    </source>
</reference>
<organism evidence="2 3">
    <name type="scientific">Acetobacter pomorum</name>
    <dbReference type="NCBI Taxonomy" id="65959"/>
    <lineage>
        <taxon>Bacteria</taxon>
        <taxon>Pseudomonadati</taxon>
        <taxon>Pseudomonadota</taxon>
        <taxon>Alphaproteobacteria</taxon>
        <taxon>Acetobacterales</taxon>
        <taxon>Acetobacteraceae</taxon>
        <taxon>Acetobacter</taxon>
    </lineage>
</organism>
<proteinExistence type="predicted"/>
<sequence>MNTNQITDRERRFLRAILPPRQTRKSQEDRLKALAGAFQTTALSISGAGIITPLFTGQVHVSGHSMILAGCIALIVETISLLILTFIRYPEDGKEDSGHE</sequence>
<dbReference type="EMBL" id="PEBQ01000043">
    <property type="protein sequence ID" value="PHY94994.1"/>
    <property type="molecule type" value="Genomic_DNA"/>
</dbReference>
<evidence type="ECO:0000313" key="2">
    <source>
        <dbReference type="EMBL" id="PHY94994.1"/>
    </source>
</evidence>
<evidence type="ECO:0000256" key="1">
    <source>
        <dbReference type="SAM" id="Phobius"/>
    </source>
</evidence>
<keyword evidence="3" id="KW-1185">Reference proteome</keyword>
<gene>
    <name evidence="2" type="ORF">CSR02_03425</name>
</gene>
<protein>
    <submittedName>
        <fullName evidence="2">Uncharacterized protein</fullName>
    </submittedName>
</protein>
<comment type="caution">
    <text evidence="2">The sequence shown here is derived from an EMBL/GenBank/DDBJ whole genome shotgun (WGS) entry which is preliminary data.</text>
</comment>
<dbReference type="Proteomes" id="UP000228751">
    <property type="component" value="Unassembled WGS sequence"/>
</dbReference>
<dbReference type="GeneID" id="60377585"/>
<keyword evidence="1" id="KW-1133">Transmembrane helix</keyword>
<dbReference type="AlphaFoldDB" id="A0A2G4REJ6"/>
<keyword evidence="1" id="KW-0812">Transmembrane</keyword>
<accession>A0A2G4REJ6</accession>
<dbReference type="RefSeq" id="WP_003626733.1">
    <property type="nucleotide sequence ID" value="NZ_PEBQ01000043.1"/>
</dbReference>